<feature type="signal peptide" evidence="1">
    <location>
        <begin position="1"/>
        <end position="28"/>
    </location>
</feature>
<keyword evidence="1" id="KW-0732">Signal</keyword>
<organism evidence="2 3">
    <name type="scientific">Tribonema minus</name>
    <dbReference type="NCBI Taxonomy" id="303371"/>
    <lineage>
        <taxon>Eukaryota</taxon>
        <taxon>Sar</taxon>
        <taxon>Stramenopiles</taxon>
        <taxon>Ochrophyta</taxon>
        <taxon>PX clade</taxon>
        <taxon>Xanthophyceae</taxon>
        <taxon>Tribonematales</taxon>
        <taxon>Tribonemataceae</taxon>
        <taxon>Tribonema</taxon>
    </lineage>
</organism>
<name>A0A835Z368_9STRA</name>
<keyword evidence="3" id="KW-1185">Reference proteome</keyword>
<dbReference type="EMBL" id="JAFCMP010000334">
    <property type="protein sequence ID" value="KAG5181398.1"/>
    <property type="molecule type" value="Genomic_DNA"/>
</dbReference>
<sequence length="133" mass="14186">MATRPESSLRSSIIACCAASCCCCVCLAYKEVALQLCDCLVTDRGMARFEVGPATRQIDQGCRLVGEVVSDFNSESTPGTPPSKSQQVVMQIESESDSDYASVYLLPVYVIAAFLTALHVAGNGCFALSYVPK</sequence>
<evidence type="ECO:0000313" key="3">
    <source>
        <dbReference type="Proteomes" id="UP000664859"/>
    </source>
</evidence>
<feature type="chain" id="PRO_5032289276" evidence="1">
    <location>
        <begin position="29"/>
        <end position="133"/>
    </location>
</feature>
<proteinExistence type="predicted"/>
<evidence type="ECO:0000313" key="2">
    <source>
        <dbReference type="EMBL" id="KAG5181398.1"/>
    </source>
</evidence>
<accession>A0A835Z368</accession>
<reference evidence="2" key="1">
    <citation type="submission" date="2021-02" db="EMBL/GenBank/DDBJ databases">
        <title>First Annotated Genome of the Yellow-green Alga Tribonema minus.</title>
        <authorList>
            <person name="Mahan K.M."/>
        </authorList>
    </citation>
    <scope>NUCLEOTIDE SEQUENCE</scope>
    <source>
        <strain evidence="2">UTEX B ZZ1240</strain>
    </source>
</reference>
<evidence type="ECO:0000256" key="1">
    <source>
        <dbReference type="SAM" id="SignalP"/>
    </source>
</evidence>
<gene>
    <name evidence="2" type="ORF">JKP88DRAFT_241650</name>
</gene>
<comment type="caution">
    <text evidence="2">The sequence shown here is derived from an EMBL/GenBank/DDBJ whole genome shotgun (WGS) entry which is preliminary data.</text>
</comment>
<dbReference type="Proteomes" id="UP000664859">
    <property type="component" value="Unassembled WGS sequence"/>
</dbReference>
<protein>
    <submittedName>
        <fullName evidence="2">Uncharacterized protein</fullName>
    </submittedName>
</protein>
<dbReference type="AlphaFoldDB" id="A0A835Z368"/>